<dbReference type="SUPFAM" id="SSF88659">
    <property type="entry name" value="Sigma3 and sigma4 domains of RNA polymerase sigma factors"/>
    <property type="match status" value="1"/>
</dbReference>
<proteinExistence type="predicted"/>
<dbReference type="InterPro" id="IPR013324">
    <property type="entry name" value="RNA_pol_sigma_r3/r4-like"/>
</dbReference>
<dbReference type="PANTHER" id="PTHR43133:SF39">
    <property type="entry name" value="SIMILAR TO RNA POLYMERASE SIGMA-E FACTOR"/>
    <property type="match status" value="1"/>
</dbReference>
<dbReference type="NCBIfam" id="TIGR02937">
    <property type="entry name" value="sigma70-ECF"/>
    <property type="match status" value="1"/>
</dbReference>
<dbReference type="Gene3D" id="1.10.10.10">
    <property type="entry name" value="Winged helix-like DNA-binding domain superfamily/Winged helix DNA-binding domain"/>
    <property type="match status" value="1"/>
</dbReference>
<dbReference type="Proteomes" id="UP000676194">
    <property type="component" value="Chromosome"/>
</dbReference>
<evidence type="ECO:0000313" key="5">
    <source>
        <dbReference type="EMBL" id="QVL33846.1"/>
    </source>
</evidence>
<dbReference type="InterPro" id="IPR039425">
    <property type="entry name" value="RNA_pol_sigma-70-like"/>
</dbReference>
<dbReference type="InterPro" id="IPR036388">
    <property type="entry name" value="WH-like_DNA-bd_sf"/>
</dbReference>
<dbReference type="InterPro" id="IPR053812">
    <property type="entry name" value="HTH_Sigma70_ECF-like"/>
</dbReference>
<keyword evidence="1" id="KW-0805">Transcription regulation</keyword>
<evidence type="ECO:0000259" key="4">
    <source>
        <dbReference type="Pfam" id="PF07638"/>
    </source>
</evidence>
<dbReference type="RefSeq" id="WP_213498827.1">
    <property type="nucleotide sequence ID" value="NZ_CP074694.1"/>
</dbReference>
<organism evidence="5 6">
    <name type="scientific">Telmatocola sphagniphila</name>
    <dbReference type="NCBI Taxonomy" id="1123043"/>
    <lineage>
        <taxon>Bacteria</taxon>
        <taxon>Pseudomonadati</taxon>
        <taxon>Planctomycetota</taxon>
        <taxon>Planctomycetia</taxon>
        <taxon>Gemmatales</taxon>
        <taxon>Gemmataceae</taxon>
    </lineage>
</organism>
<feature type="domain" description="RNA polymerase sigma-70 ECF-like HTH" evidence="4">
    <location>
        <begin position="1"/>
        <end position="184"/>
    </location>
</feature>
<dbReference type="NCBIfam" id="TIGR02999">
    <property type="entry name" value="Sig-70_X6"/>
    <property type="match status" value="1"/>
</dbReference>
<evidence type="ECO:0000256" key="1">
    <source>
        <dbReference type="ARBA" id="ARBA00023015"/>
    </source>
</evidence>
<dbReference type="Pfam" id="PF07638">
    <property type="entry name" value="Sigma70_ECF"/>
    <property type="match status" value="1"/>
</dbReference>
<protein>
    <submittedName>
        <fullName evidence="5">Sigma-70 family RNA polymerase sigma factor</fullName>
    </submittedName>
</protein>
<evidence type="ECO:0000256" key="2">
    <source>
        <dbReference type="ARBA" id="ARBA00023082"/>
    </source>
</evidence>
<evidence type="ECO:0000313" key="6">
    <source>
        <dbReference type="Proteomes" id="UP000676194"/>
    </source>
</evidence>
<reference evidence="5" key="1">
    <citation type="submission" date="2021-05" db="EMBL/GenBank/DDBJ databases">
        <title>Complete genome sequence of the cellulolytic planctomycete Telmatocola sphagniphila SP2T and characterization of the first cellulase from planctomycetes.</title>
        <authorList>
            <person name="Rakitin A.L."/>
            <person name="Beletsky A.V."/>
            <person name="Naumoff D.G."/>
            <person name="Kulichevskaya I.S."/>
            <person name="Mardanov A.V."/>
            <person name="Ravin N.V."/>
            <person name="Dedysh S.N."/>
        </authorList>
    </citation>
    <scope>NUCLEOTIDE SEQUENCE</scope>
    <source>
        <strain evidence="5">SP2T</strain>
    </source>
</reference>
<dbReference type="GO" id="GO:0016987">
    <property type="term" value="F:sigma factor activity"/>
    <property type="evidence" value="ECO:0007669"/>
    <property type="project" value="UniProtKB-KW"/>
</dbReference>
<accession>A0A8E6B9X7</accession>
<dbReference type="InterPro" id="IPR014284">
    <property type="entry name" value="RNA_pol_sigma-70_dom"/>
</dbReference>
<dbReference type="InterPro" id="IPR011517">
    <property type="entry name" value="RNA_pol_sigma70_ECF-like"/>
</dbReference>
<gene>
    <name evidence="5" type="ORF">KIH39_08050</name>
</gene>
<dbReference type="GO" id="GO:0006352">
    <property type="term" value="P:DNA-templated transcription initiation"/>
    <property type="evidence" value="ECO:0007669"/>
    <property type="project" value="InterPro"/>
</dbReference>
<keyword evidence="6" id="KW-1185">Reference proteome</keyword>
<keyword evidence="3" id="KW-0804">Transcription</keyword>
<dbReference type="EMBL" id="CP074694">
    <property type="protein sequence ID" value="QVL33846.1"/>
    <property type="molecule type" value="Genomic_DNA"/>
</dbReference>
<dbReference type="KEGG" id="tsph:KIH39_08050"/>
<name>A0A8E6B9X7_9BACT</name>
<dbReference type="PANTHER" id="PTHR43133">
    <property type="entry name" value="RNA POLYMERASE ECF-TYPE SIGMA FACTO"/>
    <property type="match status" value="1"/>
</dbReference>
<evidence type="ECO:0000256" key="3">
    <source>
        <dbReference type="ARBA" id="ARBA00023163"/>
    </source>
</evidence>
<sequence>MSSVSILLDAAAKGDQRAAVELLPQVYEELRKLAASRMASEACGHSLNPTALVHEAYIRLVDTSDSSHWSNRGHFFAAAAEAMRRILVESARRKATLKRGGDRQRRNFDLLAVADESERSVELLAIDEALTELSECDAQTAQLIKLRYFAGLTHQEAADALGITRGVADRLWAVGRAWLYRRINSD</sequence>
<keyword evidence="2" id="KW-0731">Sigma factor</keyword>
<dbReference type="AlphaFoldDB" id="A0A8E6B9X7"/>